<dbReference type="RefSeq" id="WP_040772374.1">
    <property type="nucleotide sequence ID" value="NZ_QRCM01000001.1"/>
</dbReference>
<evidence type="ECO:0000256" key="11">
    <source>
        <dbReference type="RuleBase" id="RU000356"/>
    </source>
</evidence>
<evidence type="ECO:0000256" key="3">
    <source>
        <dbReference type="ARBA" id="ARBA00006401"/>
    </source>
</evidence>
<organism evidence="14 15">
    <name type="scientific">Rhodococcus rhodnii</name>
    <dbReference type="NCBI Taxonomy" id="38312"/>
    <lineage>
        <taxon>Bacteria</taxon>
        <taxon>Bacillati</taxon>
        <taxon>Actinomycetota</taxon>
        <taxon>Actinomycetes</taxon>
        <taxon>Mycobacteriales</taxon>
        <taxon>Nocardiaceae</taxon>
        <taxon>Rhodococcus</taxon>
    </lineage>
</organism>
<dbReference type="InterPro" id="IPR050415">
    <property type="entry name" value="MRET"/>
</dbReference>
<dbReference type="Pfam" id="PF00970">
    <property type="entry name" value="FAD_binding_6"/>
    <property type="match status" value="1"/>
</dbReference>
<evidence type="ECO:0000313" key="14">
    <source>
        <dbReference type="EMBL" id="TXG89221.1"/>
    </source>
</evidence>
<evidence type="ECO:0000256" key="6">
    <source>
        <dbReference type="ARBA" id="ARBA00022857"/>
    </source>
</evidence>
<dbReference type="PANTHER" id="PTHR47354:SF5">
    <property type="entry name" value="PROTEIN RFBI"/>
    <property type="match status" value="1"/>
</dbReference>
<evidence type="ECO:0000256" key="10">
    <source>
        <dbReference type="ARBA" id="ARBA00049433"/>
    </source>
</evidence>
<dbReference type="Pfam" id="PF00042">
    <property type="entry name" value="Globin"/>
    <property type="match status" value="1"/>
</dbReference>
<dbReference type="PANTHER" id="PTHR47354">
    <property type="entry name" value="NADH OXIDOREDUCTASE HCR"/>
    <property type="match status" value="1"/>
</dbReference>
<evidence type="ECO:0000256" key="4">
    <source>
        <dbReference type="ARBA" id="ARBA00012229"/>
    </source>
</evidence>
<reference evidence="14 15" key="1">
    <citation type="submission" date="2018-07" db="EMBL/GenBank/DDBJ databases">
        <title>Genome sequence of Rhodococcus rhodnii ATCC 35071 from Rhodnius prolixus.</title>
        <authorList>
            <person name="Patel V."/>
            <person name="Vogel K.J."/>
        </authorList>
    </citation>
    <scope>NUCLEOTIDE SEQUENCE [LARGE SCALE GENOMIC DNA]</scope>
    <source>
        <strain evidence="14 15">ATCC 35071</strain>
    </source>
</reference>
<keyword evidence="6" id="KW-0521">NADP</keyword>
<accession>A0A6P2CC14</accession>
<dbReference type="InterPro" id="IPR017927">
    <property type="entry name" value="FAD-bd_FR_type"/>
</dbReference>
<comment type="catalytic activity">
    <reaction evidence="10">
        <text>2 nitric oxide + NADPH + 2 O2 = 2 nitrate + NADP(+) + H(+)</text>
        <dbReference type="Rhea" id="RHEA:19465"/>
        <dbReference type="ChEBI" id="CHEBI:15378"/>
        <dbReference type="ChEBI" id="CHEBI:15379"/>
        <dbReference type="ChEBI" id="CHEBI:16480"/>
        <dbReference type="ChEBI" id="CHEBI:17632"/>
        <dbReference type="ChEBI" id="CHEBI:57783"/>
        <dbReference type="ChEBI" id="CHEBI:58349"/>
        <dbReference type="EC" id="1.14.12.17"/>
    </reaction>
</comment>
<dbReference type="SUPFAM" id="SSF46458">
    <property type="entry name" value="Globin-like"/>
    <property type="match status" value="1"/>
</dbReference>
<comment type="cofactor">
    <cofactor evidence="1">
        <name>heme b</name>
        <dbReference type="ChEBI" id="CHEBI:60344"/>
    </cofactor>
</comment>
<evidence type="ECO:0000256" key="8">
    <source>
        <dbReference type="ARBA" id="ARBA00023027"/>
    </source>
</evidence>
<evidence type="ECO:0000256" key="5">
    <source>
        <dbReference type="ARBA" id="ARBA00022714"/>
    </source>
</evidence>
<dbReference type="EMBL" id="QRCM01000001">
    <property type="protein sequence ID" value="TXG89221.1"/>
    <property type="molecule type" value="Genomic_DNA"/>
</dbReference>
<keyword evidence="11" id="KW-0813">Transport</keyword>
<keyword evidence="11" id="KW-0349">Heme</keyword>
<dbReference type="InterPro" id="IPR001433">
    <property type="entry name" value="OxRdtase_FAD/NAD-bd"/>
</dbReference>
<dbReference type="GO" id="GO:0019825">
    <property type="term" value="F:oxygen binding"/>
    <property type="evidence" value="ECO:0007669"/>
    <property type="project" value="InterPro"/>
</dbReference>
<dbReference type="Proteomes" id="UP000471120">
    <property type="component" value="Unassembled WGS sequence"/>
</dbReference>
<dbReference type="AlphaFoldDB" id="A0A6P2CC14"/>
<dbReference type="InterPro" id="IPR008333">
    <property type="entry name" value="Cbr1-like_FAD-bd_dom"/>
</dbReference>
<dbReference type="SUPFAM" id="SSF63380">
    <property type="entry name" value="Riboflavin synthase domain-like"/>
    <property type="match status" value="1"/>
</dbReference>
<dbReference type="InterPro" id="IPR012292">
    <property type="entry name" value="Globin/Proto"/>
</dbReference>
<dbReference type="InterPro" id="IPR039261">
    <property type="entry name" value="FNR_nucleotide-bd"/>
</dbReference>
<dbReference type="CDD" id="cd06187">
    <property type="entry name" value="O2ase_reductase_like"/>
    <property type="match status" value="1"/>
</dbReference>
<name>A0A6P2CC14_9NOCA</name>
<comment type="cofactor">
    <cofactor evidence="2">
        <name>FAD</name>
        <dbReference type="ChEBI" id="CHEBI:57692"/>
    </cofactor>
</comment>
<dbReference type="PROSITE" id="PS01033">
    <property type="entry name" value="GLOBIN"/>
    <property type="match status" value="1"/>
</dbReference>
<evidence type="ECO:0000313" key="15">
    <source>
        <dbReference type="Proteomes" id="UP000471120"/>
    </source>
</evidence>
<sequence length="385" mass="42318">MDQRAISLVRSHFKAVAAEEGGAGRLSASFYSILFAENPTVRELFPAAMDVQRDRLVAAIGYVVDHLDTVDDVLPFVTQLGRDHRKYGIDESHYRAVGSALLTALGRFECTEPWTDDTEAAWSDAIALLAGTMIDAADAEAGPATTGATVIERREVLADLVVVRLRTDAAFDYTPGQYVSVQIPSRPRMWRYLSMATPPNDENIVEFHVRRVSGGWVSPAIVGRTEVGERWQLSSPIGDLGVPAAGGDDMLMVGAGTGVAPLRAQILDMAQRRDNPRVHLFVTGVHPSDLYCYDELAQIELANPWLTVTPVSERDDDPWWVTEPMLSPQGMRRRITGQAGKIIADYRSWTGHDIQVSGSPGMVNSTLFRLRAAGIDNRIRHDPLL</sequence>
<comment type="similarity">
    <text evidence="3">In the C-terminal section; belongs to the flavoprotein pyridine nucleotide cytochrome reductase family.</text>
</comment>
<evidence type="ECO:0000256" key="9">
    <source>
        <dbReference type="ARBA" id="ARBA00048649"/>
    </source>
</evidence>
<dbReference type="Gene3D" id="3.40.50.80">
    <property type="entry name" value="Nucleotide-binding domain of ferredoxin-NADP reductase (FNR) module"/>
    <property type="match status" value="1"/>
</dbReference>
<dbReference type="PRINTS" id="PR00410">
    <property type="entry name" value="PHEHYDRXLASE"/>
</dbReference>
<evidence type="ECO:0000259" key="12">
    <source>
        <dbReference type="PROSITE" id="PS01033"/>
    </source>
</evidence>
<dbReference type="PROSITE" id="PS51384">
    <property type="entry name" value="FAD_FR"/>
    <property type="match status" value="1"/>
</dbReference>
<keyword evidence="11" id="KW-0408">Iron</keyword>
<dbReference type="Gene3D" id="1.10.490.10">
    <property type="entry name" value="Globins"/>
    <property type="match status" value="1"/>
</dbReference>
<feature type="domain" description="FAD-binding FR-type" evidence="13">
    <location>
        <begin position="143"/>
        <end position="243"/>
    </location>
</feature>
<evidence type="ECO:0000256" key="1">
    <source>
        <dbReference type="ARBA" id="ARBA00001970"/>
    </source>
</evidence>
<proteinExistence type="inferred from homology"/>
<keyword evidence="11" id="KW-0479">Metal-binding</keyword>
<feature type="domain" description="Globin" evidence="12">
    <location>
        <begin position="1"/>
        <end position="138"/>
    </location>
</feature>
<dbReference type="EC" id="1.14.12.17" evidence="4"/>
<dbReference type="GO" id="GO:0020037">
    <property type="term" value="F:heme binding"/>
    <property type="evidence" value="ECO:0007669"/>
    <property type="project" value="InterPro"/>
</dbReference>
<dbReference type="Pfam" id="PF00175">
    <property type="entry name" value="NAD_binding_1"/>
    <property type="match status" value="1"/>
</dbReference>
<keyword evidence="7" id="KW-0411">Iron-sulfur</keyword>
<dbReference type="GO" id="GO:0008941">
    <property type="term" value="F:nitric oxide dioxygenase NAD(P)H activity"/>
    <property type="evidence" value="ECO:0007669"/>
    <property type="project" value="UniProtKB-EC"/>
</dbReference>
<dbReference type="InterPro" id="IPR017938">
    <property type="entry name" value="Riboflavin_synthase-like_b-brl"/>
</dbReference>
<evidence type="ECO:0000256" key="7">
    <source>
        <dbReference type="ARBA" id="ARBA00023014"/>
    </source>
</evidence>
<dbReference type="InterPro" id="IPR000971">
    <property type="entry name" value="Globin"/>
</dbReference>
<dbReference type="GO" id="GO:0005344">
    <property type="term" value="F:oxygen carrier activity"/>
    <property type="evidence" value="ECO:0007669"/>
    <property type="project" value="UniProtKB-KW"/>
</dbReference>
<evidence type="ECO:0000259" key="13">
    <source>
        <dbReference type="PROSITE" id="PS51384"/>
    </source>
</evidence>
<dbReference type="GO" id="GO:0051537">
    <property type="term" value="F:2 iron, 2 sulfur cluster binding"/>
    <property type="evidence" value="ECO:0007669"/>
    <property type="project" value="UniProtKB-KW"/>
</dbReference>
<dbReference type="Gene3D" id="2.40.30.10">
    <property type="entry name" value="Translation factors"/>
    <property type="match status" value="1"/>
</dbReference>
<comment type="catalytic activity">
    <reaction evidence="9">
        <text>2 nitric oxide + NADH + 2 O2 = 2 nitrate + NAD(+) + H(+)</text>
        <dbReference type="Rhea" id="RHEA:19469"/>
        <dbReference type="ChEBI" id="CHEBI:15378"/>
        <dbReference type="ChEBI" id="CHEBI:15379"/>
        <dbReference type="ChEBI" id="CHEBI:16480"/>
        <dbReference type="ChEBI" id="CHEBI:17632"/>
        <dbReference type="ChEBI" id="CHEBI:57540"/>
        <dbReference type="ChEBI" id="CHEBI:57945"/>
        <dbReference type="EC" id="1.14.12.17"/>
    </reaction>
</comment>
<dbReference type="InterPro" id="IPR009050">
    <property type="entry name" value="Globin-like_sf"/>
</dbReference>
<comment type="similarity">
    <text evidence="11">Belongs to the globin family.</text>
</comment>
<evidence type="ECO:0000256" key="2">
    <source>
        <dbReference type="ARBA" id="ARBA00001974"/>
    </source>
</evidence>
<gene>
    <name evidence="14" type="ORF">DW322_01900</name>
</gene>
<dbReference type="CDD" id="cd19753">
    <property type="entry name" value="Mb-like_oxidoreductase"/>
    <property type="match status" value="1"/>
</dbReference>
<protein>
    <recommendedName>
        <fullName evidence="4">nitric oxide dioxygenase</fullName>
        <ecNumber evidence="4">1.14.12.17</ecNumber>
    </recommendedName>
</protein>
<keyword evidence="11" id="KW-0561">Oxygen transport</keyword>
<dbReference type="SUPFAM" id="SSF52343">
    <property type="entry name" value="Ferredoxin reductase-like, C-terminal NADP-linked domain"/>
    <property type="match status" value="1"/>
</dbReference>
<keyword evidence="8" id="KW-0520">NAD</keyword>
<comment type="caution">
    <text evidence="14">The sequence shown here is derived from an EMBL/GenBank/DDBJ whole genome shotgun (WGS) entry which is preliminary data.</text>
</comment>
<keyword evidence="5" id="KW-0001">2Fe-2S</keyword>